<protein>
    <recommendedName>
        <fullName evidence="2">DNA-binding protein</fullName>
    </recommendedName>
</protein>
<reference evidence="1" key="2">
    <citation type="submission" date="2019-10" db="EMBL/GenBank/DDBJ databases">
        <authorList>
            <consortium name="NCBI Pathogen Detection Project"/>
        </authorList>
    </citation>
    <scope>NUCLEOTIDE SEQUENCE</scope>
    <source>
        <strain evidence="1">Salmonella enterica</strain>
    </source>
</reference>
<proteinExistence type="predicted"/>
<accession>A0A6Y4PB19</accession>
<dbReference type="EMBL" id="DAAHEO010000026">
    <property type="protein sequence ID" value="HAB5789732.1"/>
    <property type="molecule type" value="Genomic_DNA"/>
</dbReference>
<evidence type="ECO:0008006" key="2">
    <source>
        <dbReference type="Google" id="ProtNLM"/>
    </source>
</evidence>
<evidence type="ECO:0000313" key="1">
    <source>
        <dbReference type="EMBL" id="HAB5789732.1"/>
    </source>
</evidence>
<dbReference type="AlphaFoldDB" id="A0A6Y4PB19"/>
<gene>
    <name evidence="1" type="ORF">GB346_22830</name>
</gene>
<comment type="caution">
    <text evidence="1">The sequence shown here is derived from an EMBL/GenBank/DDBJ whole genome shotgun (WGS) entry which is preliminary data.</text>
</comment>
<name>A0A6Y4PB19_SALHA</name>
<reference evidence="1" key="1">
    <citation type="journal article" date="2018" name="Genome Biol.">
        <title>SKESA: strategic k-mer extension for scrupulous assemblies.</title>
        <authorList>
            <person name="Souvorov A."/>
            <person name="Agarwala R."/>
            <person name="Lipman D.J."/>
        </authorList>
    </citation>
    <scope>NUCLEOTIDE SEQUENCE</scope>
    <source>
        <strain evidence="1">Salmonella enterica</strain>
    </source>
</reference>
<sequence length="68" mass="8067">MTQKYLIADEAAAYLNISRARFFDFRRFIPTFPKPVKTRFNEGRPHLVWTPEQLDAFAFSFWGDRSHG</sequence>
<organism evidence="1">
    <name type="scientific">Salmonella hadar</name>
    <dbReference type="NCBI Taxonomy" id="149385"/>
    <lineage>
        <taxon>Bacteria</taxon>
        <taxon>Pseudomonadati</taxon>
        <taxon>Pseudomonadota</taxon>
        <taxon>Gammaproteobacteria</taxon>
        <taxon>Enterobacterales</taxon>
        <taxon>Enterobacteriaceae</taxon>
        <taxon>Salmonella</taxon>
    </lineage>
</organism>